<evidence type="ECO:0000313" key="2">
    <source>
        <dbReference type="Proteomes" id="UP000006038"/>
    </source>
</evidence>
<dbReference type="AlphaFoldDB" id="J3N9C5"/>
<proteinExistence type="predicted"/>
<organism evidence="1">
    <name type="scientific">Oryza brachyantha</name>
    <name type="common">malo sina</name>
    <dbReference type="NCBI Taxonomy" id="4533"/>
    <lineage>
        <taxon>Eukaryota</taxon>
        <taxon>Viridiplantae</taxon>
        <taxon>Streptophyta</taxon>
        <taxon>Embryophyta</taxon>
        <taxon>Tracheophyta</taxon>
        <taxon>Spermatophyta</taxon>
        <taxon>Magnoliopsida</taxon>
        <taxon>Liliopsida</taxon>
        <taxon>Poales</taxon>
        <taxon>Poaceae</taxon>
        <taxon>BOP clade</taxon>
        <taxon>Oryzoideae</taxon>
        <taxon>Oryzeae</taxon>
        <taxon>Oryzinae</taxon>
        <taxon>Oryza</taxon>
    </lineage>
</organism>
<keyword evidence="2" id="KW-1185">Reference proteome</keyword>
<dbReference type="HOGENOM" id="CLU_030606_3_0_1"/>
<sequence length="253" mass="29605">MIHAFSSRTGQWEERAFVREGETTTVHDMTPWKNYFKPRQWYSVFWQGALFSLSDDRYQLIRVPRNTHLADYETPYLGKSKMGVSFGYICDHQLSVWILNESAGQMEWVLNYQHDLGFFAKQIESIDFHGDRITGPWMSQEDDTDMQENTEVVSNKDLEWDSDNDDFLPIEEDDDERNTGSDFGILGFHYKDVIFLKQAFRIAAYHLDSSKIQYLGYSRPKNYDGIDSHGLHESFVYTPCLIGDLHEDYIGQS</sequence>
<reference evidence="1" key="2">
    <citation type="submission" date="2013-04" db="UniProtKB">
        <authorList>
            <consortium name="EnsemblPlants"/>
        </authorList>
    </citation>
    <scope>IDENTIFICATION</scope>
</reference>
<reference evidence="1" key="1">
    <citation type="journal article" date="2013" name="Nat. Commun.">
        <title>Whole-genome sequencing of Oryza brachyantha reveals mechanisms underlying Oryza genome evolution.</title>
        <authorList>
            <person name="Chen J."/>
            <person name="Huang Q."/>
            <person name="Gao D."/>
            <person name="Wang J."/>
            <person name="Lang Y."/>
            <person name="Liu T."/>
            <person name="Li B."/>
            <person name="Bai Z."/>
            <person name="Luis Goicoechea J."/>
            <person name="Liang C."/>
            <person name="Chen C."/>
            <person name="Zhang W."/>
            <person name="Sun S."/>
            <person name="Liao Y."/>
            <person name="Zhang X."/>
            <person name="Yang L."/>
            <person name="Song C."/>
            <person name="Wang M."/>
            <person name="Shi J."/>
            <person name="Liu G."/>
            <person name="Liu J."/>
            <person name="Zhou H."/>
            <person name="Zhou W."/>
            <person name="Yu Q."/>
            <person name="An N."/>
            <person name="Chen Y."/>
            <person name="Cai Q."/>
            <person name="Wang B."/>
            <person name="Liu B."/>
            <person name="Min J."/>
            <person name="Huang Y."/>
            <person name="Wu H."/>
            <person name="Li Z."/>
            <person name="Zhang Y."/>
            <person name="Yin Y."/>
            <person name="Song W."/>
            <person name="Jiang J."/>
            <person name="Jackson S.A."/>
            <person name="Wing R.A."/>
            <person name="Wang J."/>
            <person name="Chen M."/>
        </authorList>
    </citation>
    <scope>NUCLEOTIDE SEQUENCE [LARGE SCALE GENOMIC DNA]</scope>
    <source>
        <strain evidence="1">cv. IRGC 101232</strain>
    </source>
</reference>
<accession>J3N9C5</accession>
<dbReference type="PANTHER" id="PTHR34591:SF21">
    <property type="entry name" value="F-BOX DOMAIN CONTAINING PROTEIN, EXPRESSED"/>
    <property type="match status" value="1"/>
</dbReference>
<dbReference type="OMA" id="NTHLADY"/>
<dbReference type="EnsemblPlants" id="OB11G24110.1">
    <property type="protein sequence ID" value="OB11G24110.1"/>
    <property type="gene ID" value="OB11G24110"/>
</dbReference>
<evidence type="ECO:0008006" key="3">
    <source>
        <dbReference type="Google" id="ProtNLM"/>
    </source>
</evidence>
<name>J3N9C5_ORYBR</name>
<evidence type="ECO:0000313" key="1">
    <source>
        <dbReference type="EnsemblPlants" id="OB11G24110.1"/>
    </source>
</evidence>
<protein>
    <recommendedName>
        <fullName evidence="3">F-box associated domain-containing protein</fullName>
    </recommendedName>
</protein>
<dbReference type="Proteomes" id="UP000006038">
    <property type="component" value="Chromosome 11"/>
</dbReference>
<dbReference type="Gramene" id="OB11G24110.1">
    <property type="protein sequence ID" value="OB11G24110.1"/>
    <property type="gene ID" value="OB11G24110"/>
</dbReference>
<dbReference type="PANTHER" id="PTHR34591">
    <property type="entry name" value="OS03G0653100 PROTEIN-RELATED"/>
    <property type="match status" value="1"/>
</dbReference>